<protein>
    <submittedName>
        <fullName evidence="1">Uncharacterized protein</fullName>
    </submittedName>
</protein>
<comment type="caution">
    <text evidence="1">The sequence shown here is derived from an EMBL/GenBank/DDBJ whole genome shotgun (WGS) entry which is preliminary data.</text>
</comment>
<proteinExistence type="predicted"/>
<evidence type="ECO:0000313" key="1">
    <source>
        <dbReference type="EMBL" id="KAK3003437.1"/>
    </source>
</evidence>
<gene>
    <name evidence="1" type="ORF">RJ639_018616</name>
</gene>
<dbReference type="EMBL" id="JAVXUP010002419">
    <property type="protein sequence ID" value="KAK3003437.1"/>
    <property type="molecule type" value="Genomic_DNA"/>
</dbReference>
<dbReference type="AlphaFoldDB" id="A0AA89AIM2"/>
<accession>A0AA89AIM2</accession>
<name>A0AA89AIM2_9ASTE</name>
<reference evidence="1" key="1">
    <citation type="submission" date="2022-12" db="EMBL/GenBank/DDBJ databases">
        <title>Draft genome assemblies for two species of Escallonia (Escalloniales).</title>
        <authorList>
            <person name="Chanderbali A."/>
            <person name="Dervinis C."/>
            <person name="Anghel I."/>
            <person name="Soltis D."/>
            <person name="Soltis P."/>
            <person name="Zapata F."/>
        </authorList>
    </citation>
    <scope>NUCLEOTIDE SEQUENCE</scope>
    <source>
        <strain evidence="1">UCBG64.0493</strain>
        <tissue evidence="1">Leaf</tissue>
    </source>
</reference>
<dbReference type="Proteomes" id="UP001188597">
    <property type="component" value="Unassembled WGS sequence"/>
</dbReference>
<organism evidence="1 2">
    <name type="scientific">Escallonia herrerae</name>
    <dbReference type="NCBI Taxonomy" id="1293975"/>
    <lineage>
        <taxon>Eukaryota</taxon>
        <taxon>Viridiplantae</taxon>
        <taxon>Streptophyta</taxon>
        <taxon>Embryophyta</taxon>
        <taxon>Tracheophyta</taxon>
        <taxon>Spermatophyta</taxon>
        <taxon>Magnoliopsida</taxon>
        <taxon>eudicotyledons</taxon>
        <taxon>Gunneridae</taxon>
        <taxon>Pentapetalae</taxon>
        <taxon>asterids</taxon>
        <taxon>campanulids</taxon>
        <taxon>Escalloniales</taxon>
        <taxon>Escalloniaceae</taxon>
        <taxon>Escallonia</taxon>
    </lineage>
</organism>
<keyword evidence="2" id="KW-1185">Reference proteome</keyword>
<sequence>MTYEIQLVANCSLFSVLFFRVTFSAVDFSAYITGNTNAGEDPGHHMERKVFSSLLSAFCTSRESNPAYSVSIGRLKTRLESVFHIGGQATNEKGTGEPKSRI</sequence>
<evidence type="ECO:0000313" key="2">
    <source>
        <dbReference type="Proteomes" id="UP001188597"/>
    </source>
</evidence>